<name>A0AAF3FJP1_9BILA</name>
<dbReference type="Gene3D" id="3.40.390.10">
    <property type="entry name" value="Collagenase (Catalytic Domain)"/>
    <property type="match status" value="1"/>
</dbReference>
<evidence type="ECO:0000259" key="11">
    <source>
        <dbReference type="Pfam" id="PF00413"/>
    </source>
</evidence>
<dbReference type="WBParaSite" id="MBELARI_LOCUS7311">
    <property type="protein sequence ID" value="MBELARI_LOCUS7311"/>
    <property type="gene ID" value="MBELARI_LOCUS7311"/>
</dbReference>
<feature type="region of interest" description="Disordered" evidence="10">
    <location>
        <begin position="16"/>
        <end position="73"/>
    </location>
</feature>
<dbReference type="GO" id="GO:0006508">
    <property type="term" value="P:proteolysis"/>
    <property type="evidence" value="ECO:0007669"/>
    <property type="project" value="UniProtKB-KW"/>
</dbReference>
<keyword evidence="6" id="KW-0482">Metalloprotease</keyword>
<dbReference type="GO" id="GO:0030574">
    <property type="term" value="P:collagen catabolic process"/>
    <property type="evidence" value="ECO:0007669"/>
    <property type="project" value="TreeGrafter"/>
</dbReference>
<dbReference type="Proteomes" id="UP000887575">
    <property type="component" value="Unassembled WGS sequence"/>
</dbReference>
<reference evidence="14" key="1">
    <citation type="submission" date="2024-02" db="UniProtKB">
        <authorList>
            <consortium name="WormBaseParasite"/>
        </authorList>
    </citation>
    <scope>IDENTIFICATION</scope>
</reference>
<feature type="domain" description="Peptidase M10 metallopeptidase" evidence="11">
    <location>
        <begin position="192"/>
        <end position="235"/>
    </location>
</feature>
<dbReference type="InterPro" id="IPR001818">
    <property type="entry name" value="Pept_M10_metallopeptidase"/>
</dbReference>
<dbReference type="PANTHER" id="PTHR10201:SF329">
    <property type="entry name" value="MATRIX METALLOPROTEINASE-C"/>
    <property type="match status" value="1"/>
</dbReference>
<keyword evidence="3" id="KW-0732">Signal</keyword>
<keyword evidence="13" id="KW-1185">Reference proteome</keyword>
<organism evidence="13 14">
    <name type="scientific">Mesorhabditis belari</name>
    <dbReference type="NCBI Taxonomy" id="2138241"/>
    <lineage>
        <taxon>Eukaryota</taxon>
        <taxon>Metazoa</taxon>
        <taxon>Ecdysozoa</taxon>
        <taxon>Nematoda</taxon>
        <taxon>Chromadorea</taxon>
        <taxon>Rhabditida</taxon>
        <taxon>Rhabditina</taxon>
        <taxon>Rhabditomorpha</taxon>
        <taxon>Rhabditoidea</taxon>
        <taxon>Rhabditidae</taxon>
        <taxon>Mesorhabditinae</taxon>
        <taxon>Mesorhabditis</taxon>
    </lineage>
</organism>
<comment type="cofactor">
    <cofactor evidence="8">
        <name>Zn(2+)</name>
        <dbReference type="ChEBI" id="CHEBI:29105"/>
    </cofactor>
    <text evidence="8">Binds 2 Zn(2+) ions per subunit.</text>
</comment>
<dbReference type="SUPFAM" id="SSF55486">
    <property type="entry name" value="Metalloproteases ('zincins'), catalytic domain"/>
    <property type="match status" value="1"/>
</dbReference>
<feature type="domain" description="Peptidoglycan binding-like" evidence="12">
    <location>
        <begin position="114"/>
        <end position="171"/>
    </location>
</feature>
<evidence type="ECO:0000256" key="2">
    <source>
        <dbReference type="ARBA" id="ARBA00022723"/>
    </source>
</evidence>
<evidence type="ECO:0000256" key="6">
    <source>
        <dbReference type="ARBA" id="ARBA00023049"/>
    </source>
</evidence>
<accession>A0AAF3FJP1</accession>
<dbReference type="SUPFAM" id="SSF47090">
    <property type="entry name" value="PGBD-like"/>
    <property type="match status" value="1"/>
</dbReference>
<dbReference type="InterPro" id="IPR021158">
    <property type="entry name" value="Pept_M10A_Zn_BS"/>
</dbReference>
<keyword evidence="8" id="KW-0106">Calcium</keyword>
<evidence type="ECO:0000256" key="10">
    <source>
        <dbReference type="SAM" id="MobiDB-lite"/>
    </source>
</evidence>
<keyword evidence="4" id="KW-0378">Hydrolase</keyword>
<feature type="compositionally biased region" description="Basic and acidic residues" evidence="10">
    <location>
        <begin position="16"/>
        <end position="39"/>
    </location>
</feature>
<dbReference type="GO" id="GO:0030198">
    <property type="term" value="P:extracellular matrix organization"/>
    <property type="evidence" value="ECO:0007669"/>
    <property type="project" value="TreeGrafter"/>
</dbReference>
<evidence type="ECO:0000256" key="8">
    <source>
        <dbReference type="PIRSR" id="PIRSR621190-2"/>
    </source>
</evidence>
<feature type="binding site" evidence="8">
    <location>
        <position position="208"/>
    </location>
    <ligand>
        <name>Ca(2+)</name>
        <dbReference type="ChEBI" id="CHEBI:29108"/>
        <label>1</label>
    </ligand>
</feature>
<dbReference type="GO" id="GO:0004222">
    <property type="term" value="F:metalloendopeptidase activity"/>
    <property type="evidence" value="ECO:0007669"/>
    <property type="project" value="InterPro"/>
</dbReference>
<evidence type="ECO:0000313" key="14">
    <source>
        <dbReference type="WBParaSite" id="MBELARI_LOCUS7311"/>
    </source>
</evidence>
<dbReference type="PROSITE" id="PS00546">
    <property type="entry name" value="CYSTEINE_SWITCH"/>
    <property type="match status" value="1"/>
</dbReference>
<dbReference type="Pfam" id="PF01471">
    <property type="entry name" value="PG_binding_1"/>
    <property type="match status" value="1"/>
</dbReference>
<dbReference type="InterPro" id="IPR002477">
    <property type="entry name" value="Peptidoglycan-bd-like"/>
</dbReference>
<dbReference type="AlphaFoldDB" id="A0AAF3FJP1"/>
<feature type="short sequence motif" description="Cysteine switch" evidence="9">
    <location>
        <begin position="174"/>
        <end position="181"/>
    </location>
</feature>
<dbReference type="Pfam" id="PF00413">
    <property type="entry name" value="Peptidase_M10"/>
    <property type="match status" value="1"/>
</dbReference>
<comment type="cofactor">
    <cofactor evidence="8">
        <name>Ca(2+)</name>
        <dbReference type="ChEBI" id="CHEBI:29108"/>
    </cofactor>
    <text evidence="8">Can bind about 5 Ca(2+) ions per subunit.</text>
</comment>
<evidence type="ECO:0000259" key="12">
    <source>
        <dbReference type="Pfam" id="PF01471"/>
    </source>
</evidence>
<dbReference type="PRINTS" id="PR00138">
    <property type="entry name" value="MATRIXIN"/>
</dbReference>
<dbReference type="InterPro" id="IPR021190">
    <property type="entry name" value="Pept_M10A"/>
</dbReference>
<dbReference type="InterPro" id="IPR036365">
    <property type="entry name" value="PGBD-like_sf"/>
</dbReference>
<dbReference type="GO" id="GO:0008270">
    <property type="term" value="F:zinc ion binding"/>
    <property type="evidence" value="ECO:0007669"/>
    <property type="project" value="InterPro"/>
</dbReference>
<sequence length="238" mass="26595">MADRFDPSLNCDFDEKKQVLQGKAEPRDAARVANKDDLNLPHVVGNDVNPPAADEMEYEGGATTKGPHFKGLSDKNVRISAPVASENSLSQTVTLGITTKSRLKREWNGNDSIKYLHQFGYLPPANLMTAGYGAPEMDTAQEKLREAIRRFQRIADIPETGVIDEATKEKMAKPRCGVPDVAALSYGKASIKWHKRELTWSIDDYSPDLSKEIIRKATKEAFNFWSQVAPLDFREKLT</sequence>
<keyword evidence="7" id="KW-0865">Zymogen</keyword>
<dbReference type="InterPro" id="IPR024079">
    <property type="entry name" value="MetalloPept_cat_dom_sf"/>
</dbReference>
<evidence type="ECO:0000256" key="4">
    <source>
        <dbReference type="ARBA" id="ARBA00022801"/>
    </source>
</evidence>
<evidence type="ECO:0000256" key="3">
    <source>
        <dbReference type="ARBA" id="ARBA00022729"/>
    </source>
</evidence>
<evidence type="ECO:0000256" key="1">
    <source>
        <dbReference type="ARBA" id="ARBA00022670"/>
    </source>
</evidence>
<keyword evidence="5 8" id="KW-0862">Zinc</keyword>
<keyword evidence="1" id="KW-0645">Protease</keyword>
<evidence type="ECO:0000256" key="5">
    <source>
        <dbReference type="ARBA" id="ARBA00022833"/>
    </source>
</evidence>
<evidence type="ECO:0000313" key="13">
    <source>
        <dbReference type="Proteomes" id="UP000887575"/>
    </source>
</evidence>
<feature type="binding site" description="in inhibited form" evidence="8">
    <location>
        <position position="176"/>
    </location>
    <ligand>
        <name>Zn(2+)</name>
        <dbReference type="ChEBI" id="CHEBI:29105"/>
        <label>2</label>
        <note>catalytic</note>
    </ligand>
</feature>
<dbReference type="GO" id="GO:0005615">
    <property type="term" value="C:extracellular space"/>
    <property type="evidence" value="ECO:0007669"/>
    <property type="project" value="TreeGrafter"/>
</dbReference>
<dbReference type="GO" id="GO:0031012">
    <property type="term" value="C:extracellular matrix"/>
    <property type="evidence" value="ECO:0007669"/>
    <property type="project" value="InterPro"/>
</dbReference>
<proteinExistence type="predicted"/>
<evidence type="ECO:0000256" key="7">
    <source>
        <dbReference type="ARBA" id="ARBA00023145"/>
    </source>
</evidence>
<protein>
    <submittedName>
        <fullName evidence="14">Uncharacterized protein</fullName>
    </submittedName>
</protein>
<evidence type="ECO:0000256" key="9">
    <source>
        <dbReference type="PIRSR" id="PIRSR621190-5"/>
    </source>
</evidence>
<dbReference type="PANTHER" id="PTHR10201">
    <property type="entry name" value="MATRIX METALLOPROTEINASE"/>
    <property type="match status" value="1"/>
</dbReference>
<keyword evidence="2 8" id="KW-0479">Metal-binding</keyword>